<sequence length="188" mass="20280">MIDLHSKTSIEIATLVKWVVPNFSTAYVTDYQSSVTYDGNTYTNIGNLLNISGTTSELKASPGELTVNLSGIPTGSISDILNQQIKGSNLTIYRSFYNADDHTAYNVVTGSNTVLLYKGIVTNYSITDSVDVEAQLAVSTIILTCNSIVEVLGAKSNGRRTNVSDFPSDSTMNRVQALAESNFNFGAR</sequence>
<name>A0A6J7X498_9CAUD</name>
<dbReference type="EMBL" id="LR798353">
    <property type="protein sequence ID" value="CAB5225804.1"/>
    <property type="molecule type" value="Genomic_DNA"/>
</dbReference>
<evidence type="ECO:0000313" key="1">
    <source>
        <dbReference type="EMBL" id="CAB5225804.1"/>
    </source>
</evidence>
<organism evidence="1">
    <name type="scientific">uncultured Caudovirales phage</name>
    <dbReference type="NCBI Taxonomy" id="2100421"/>
    <lineage>
        <taxon>Viruses</taxon>
        <taxon>Duplodnaviria</taxon>
        <taxon>Heunggongvirae</taxon>
        <taxon>Uroviricota</taxon>
        <taxon>Caudoviricetes</taxon>
        <taxon>Peduoviridae</taxon>
        <taxon>Maltschvirus</taxon>
        <taxon>Maltschvirus maltsch</taxon>
    </lineage>
</organism>
<accession>A0A6J7X498</accession>
<reference evidence="1" key="1">
    <citation type="submission" date="2020-05" db="EMBL/GenBank/DDBJ databases">
        <authorList>
            <person name="Chiriac C."/>
            <person name="Salcher M."/>
            <person name="Ghai R."/>
            <person name="Kavagutti S V."/>
        </authorList>
    </citation>
    <scope>NUCLEOTIDE SEQUENCE</scope>
</reference>
<gene>
    <name evidence="1" type="ORF">UFOVP758_21</name>
</gene>
<proteinExistence type="predicted"/>
<protein>
    <submittedName>
        <fullName evidence="1">Uncharacterized protein</fullName>
    </submittedName>
</protein>